<keyword evidence="6 8" id="KW-0342">GTP-binding</keyword>
<dbReference type="InterPro" id="IPR025877">
    <property type="entry name" value="MobA-like_NTP_Trfase"/>
</dbReference>
<dbReference type="GO" id="GO:0005525">
    <property type="term" value="F:GTP binding"/>
    <property type="evidence" value="ECO:0007669"/>
    <property type="project" value="UniProtKB-UniRule"/>
</dbReference>
<reference evidence="10 12" key="1">
    <citation type="submission" date="2011-05" db="EMBL/GenBank/DDBJ databases">
        <authorList>
            <person name="Muzny D."/>
            <person name="Qin X."/>
            <person name="Deng J."/>
            <person name="Jiang H."/>
            <person name="Liu Y."/>
            <person name="Qu J."/>
            <person name="Song X.-Z."/>
            <person name="Zhang L."/>
            <person name="Thornton R."/>
            <person name="Coyle M."/>
            <person name="Francisco L."/>
            <person name="Jackson L."/>
            <person name="Javaid M."/>
            <person name="Korchina V."/>
            <person name="Kovar C."/>
            <person name="Mata R."/>
            <person name="Mathew T."/>
            <person name="Ngo R."/>
            <person name="Nguyen L."/>
            <person name="Nguyen N."/>
            <person name="Okwuonu G."/>
            <person name="Ongeri F."/>
            <person name="Pham C."/>
            <person name="Simmons D."/>
            <person name="Wilczek-Boney K."/>
            <person name="Hale W."/>
            <person name="Jakkamsetti A."/>
            <person name="Pham P."/>
            <person name="Ruth R."/>
            <person name="San Lucas F."/>
            <person name="Warren J."/>
            <person name="Zhang J."/>
            <person name="Zhao Z."/>
            <person name="Zhou C."/>
            <person name="Zhu D."/>
            <person name="Lee S."/>
            <person name="Bess C."/>
            <person name="Blankenburg K."/>
            <person name="Forbes L."/>
            <person name="Fu Q."/>
            <person name="Gubbala S."/>
            <person name="Hirani K."/>
            <person name="Jayaseelan J.C."/>
            <person name="Lara F."/>
            <person name="Munidasa M."/>
            <person name="Palculict T."/>
            <person name="Patil S."/>
            <person name="Pu L.-L."/>
            <person name="Saada N."/>
            <person name="Tang L."/>
            <person name="Weissenberger G."/>
            <person name="Zhu Y."/>
            <person name="Hemphill L."/>
            <person name="Shang Y."/>
            <person name="Youmans B."/>
            <person name="Ayvaz T."/>
            <person name="Ross M."/>
            <person name="Santibanez J."/>
            <person name="Aqrawi P."/>
            <person name="Gross S."/>
            <person name="Joshi V."/>
            <person name="Fowler G."/>
            <person name="Nazareth L."/>
            <person name="Reid J."/>
            <person name="Worley K."/>
            <person name="Petrosino J."/>
            <person name="Highlander S."/>
            <person name="Gibbs R."/>
        </authorList>
    </citation>
    <scope>NUCLEOTIDE SEQUENCE [LARGE SCALE GENOMIC DNA]</scope>
    <source>
        <strain evidence="10 12">ATCC 33926</strain>
    </source>
</reference>
<dbReference type="Proteomes" id="UP000829455">
    <property type="component" value="Chromosome"/>
</dbReference>
<feature type="domain" description="MobA-like NTP transferase" evidence="9">
    <location>
        <begin position="5"/>
        <end position="145"/>
    </location>
</feature>
<keyword evidence="1 8" id="KW-0963">Cytoplasm</keyword>
<gene>
    <name evidence="8 10" type="primary">mobA</name>
    <name evidence="10" type="ORF">HMPREF9418_1528</name>
    <name evidence="11" type="ORF">MON40_05985</name>
</gene>
<evidence type="ECO:0000256" key="2">
    <source>
        <dbReference type="ARBA" id="ARBA00022679"/>
    </source>
</evidence>
<dbReference type="PANTHER" id="PTHR19136">
    <property type="entry name" value="MOLYBDENUM COFACTOR GUANYLYLTRANSFERASE"/>
    <property type="match status" value="1"/>
</dbReference>
<evidence type="ECO:0000256" key="6">
    <source>
        <dbReference type="ARBA" id="ARBA00023134"/>
    </source>
</evidence>
<evidence type="ECO:0000313" key="11">
    <source>
        <dbReference type="EMBL" id="UNV86039.1"/>
    </source>
</evidence>
<evidence type="ECO:0000256" key="1">
    <source>
        <dbReference type="ARBA" id="ARBA00022490"/>
    </source>
</evidence>
<dbReference type="GO" id="GO:0005737">
    <property type="term" value="C:cytoplasm"/>
    <property type="evidence" value="ECO:0007669"/>
    <property type="project" value="UniProtKB-SubCell"/>
</dbReference>
<keyword evidence="5 8" id="KW-0460">Magnesium</keyword>
<comment type="subcellular location">
    <subcellularLocation>
        <location evidence="8">Cytoplasm</location>
    </subcellularLocation>
</comment>
<reference evidence="11 13" key="2">
    <citation type="submission" date="2022-03" db="EMBL/GenBank/DDBJ databases">
        <title>Genome sequencing of Neisseria macacae.</title>
        <authorList>
            <person name="Baek M.-G."/>
        </authorList>
    </citation>
    <scope>NUCLEOTIDE SEQUENCE [LARGE SCALE GENOMIC DNA]</scope>
    <source>
        <strain evidence="11 13">ATCC 33926</strain>
    </source>
</reference>
<dbReference type="PANTHER" id="PTHR19136:SF81">
    <property type="entry name" value="MOLYBDENUM COFACTOR GUANYLYLTRANSFERASE"/>
    <property type="match status" value="1"/>
</dbReference>
<organism evidence="10 12">
    <name type="scientific">Neisseria macacae ATCC 33926</name>
    <dbReference type="NCBI Taxonomy" id="997348"/>
    <lineage>
        <taxon>Bacteria</taxon>
        <taxon>Pseudomonadati</taxon>
        <taxon>Pseudomonadota</taxon>
        <taxon>Betaproteobacteria</taxon>
        <taxon>Neisseriales</taxon>
        <taxon>Neisseriaceae</taxon>
        <taxon>Neisseria</taxon>
    </lineage>
</organism>
<dbReference type="EC" id="2.7.7.77" evidence="8"/>
<proteinExistence type="inferred from homology"/>
<evidence type="ECO:0000256" key="4">
    <source>
        <dbReference type="ARBA" id="ARBA00022741"/>
    </source>
</evidence>
<dbReference type="EMBL" id="AFQE01000072">
    <property type="protein sequence ID" value="EGQ76886.1"/>
    <property type="molecule type" value="Genomic_DNA"/>
</dbReference>
<comment type="similarity">
    <text evidence="8">Belongs to the MobA family.</text>
</comment>
<accession>A0AA36UJG8</accession>
<dbReference type="GO" id="GO:1902758">
    <property type="term" value="P:bis(molybdopterin guanine dinucleotide)molybdenum biosynthetic process"/>
    <property type="evidence" value="ECO:0007669"/>
    <property type="project" value="TreeGrafter"/>
</dbReference>
<evidence type="ECO:0000256" key="8">
    <source>
        <dbReference type="HAMAP-Rule" id="MF_00316"/>
    </source>
</evidence>
<dbReference type="HAMAP" id="MF_00316">
    <property type="entry name" value="MobA"/>
    <property type="match status" value="1"/>
</dbReference>
<comment type="domain">
    <text evidence="8">The N-terminal domain determines nucleotide recognition and specific binding, while the C-terminal domain determines the specific binding to the target protein.</text>
</comment>
<dbReference type="CDD" id="cd02503">
    <property type="entry name" value="MobA"/>
    <property type="match status" value="1"/>
</dbReference>
<dbReference type="AlphaFoldDB" id="A0AA36UJG8"/>
<dbReference type="Pfam" id="PF12804">
    <property type="entry name" value="NTP_transf_3"/>
    <property type="match status" value="1"/>
</dbReference>
<dbReference type="Proteomes" id="UP000004982">
    <property type="component" value="Unassembled WGS sequence"/>
</dbReference>
<name>A0AA36UJG8_9NEIS</name>
<feature type="binding site" evidence="8">
    <location>
        <begin position="8"/>
        <end position="10"/>
    </location>
    <ligand>
        <name>GTP</name>
        <dbReference type="ChEBI" id="CHEBI:37565"/>
    </ligand>
</feature>
<evidence type="ECO:0000313" key="12">
    <source>
        <dbReference type="Proteomes" id="UP000004982"/>
    </source>
</evidence>
<comment type="cofactor">
    <cofactor evidence="8">
        <name>Mg(2+)</name>
        <dbReference type="ChEBI" id="CHEBI:18420"/>
    </cofactor>
</comment>
<dbReference type="Gene3D" id="3.90.550.10">
    <property type="entry name" value="Spore Coat Polysaccharide Biosynthesis Protein SpsA, Chain A"/>
    <property type="match status" value="1"/>
</dbReference>
<comment type="caution">
    <text evidence="8">Lacks conserved residue(s) required for the propagation of feature annotation.</text>
</comment>
<evidence type="ECO:0000313" key="10">
    <source>
        <dbReference type="EMBL" id="EGQ76886.1"/>
    </source>
</evidence>
<keyword evidence="4 8" id="KW-0547">Nucleotide-binding</keyword>
<evidence type="ECO:0000256" key="5">
    <source>
        <dbReference type="ARBA" id="ARBA00022842"/>
    </source>
</evidence>
<comment type="subunit">
    <text evidence="8">Monomer.</text>
</comment>
<sequence>MKTFALILAGGQGERMGGTDKGLVLWRDKPLIDHVIEALRPQVEHIAISANRNLEEYARRSAHIFADSRQWQHLGPLAALCTAANDLQIAAADWLLVVPCNMPALPPDLVAKFETVSKRTPLCNAFYVETPVTPHYNVMYIRPQILQSTVPYLYSGMKTLSGWLHQQRARSVHFGSEHVFFSCNTQEDLRGPL</sequence>
<evidence type="ECO:0000313" key="13">
    <source>
        <dbReference type="Proteomes" id="UP000829455"/>
    </source>
</evidence>
<dbReference type="InterPro" id="IPR029044">
    <property type="entry name" value="Nucleotide-diphossugar_trans"/>
</dbReference>
<feature type="binding site" evidence="8">
    <location>
        <position position="21"/>
    </location>
    <ligand>
        <name>GTP</name>
        <dbReference type="ChEBI" id="CHEBI:37565"/>
    </ligand>
</feature>
<keyword evidence="11" id="KW-0548">Nucleotidyltransferase</keyword>
<evidence type="ECO:0000256" key="3">
    <source>
        <dbReference type="ARBA" id="ARBA00022723"/>
    </source>
</evidence>
<keyword evidence="13" id="KW-1185">Reference proteome</keyword>
<comment type="catalytic activity">
    <reaction evidence="8">
        <text>Mo-molybdopterin + GTP + H(+) = Mo-molybdopterin guanine dinucleotide + diphosphate</text>
        <dbReference type="Rhea" id="RHEA:34243"/>
        <dbReference type="ChEBI" id="CHEBI:15378"/>
        <dbReference type="ChEBI" id="CHEBI:33019"/>
        <dbReference type="ChEBI" id="CHEBI:37565"/>
        <dbReference type="ChEBI" id="CHEBI:71302"/>
        <dbReference type="ChEBI" id="CHEBI:71310"/>
        <dbReference type="EC" id="2.7.7.77"/>
    </reaction>
</comment>
<dbReference type="InterPro" id="IPR013482">
    <property type="entry name" value="Molybde_CF_guanTrfase"/>
</dbReference>
<feature type="binding site" evidence="8">
    <location>
        <position position="67"/>
    </location>
    <ligand>
        <name>GTP</name>
        <dbReference type="ChEBI" id="CHEBI:37565"/>
    </ligand>
</feature>
<dbReference type="GO" id="GO:0061603">
    <property type="term" value="F:molybdenum cofactor guanylyltransferase activity"/>
    <property type="evidence" value="ECO:0007669"/>
    <property type="project" value="UniProtKB-EC"/>
</dbReference>
<dbReference type="EMBL" id="CP094241">
    <property type="protein sequence ID" value="UNV86039.1"/>
    <property type="molecule type" value="Genomic_DNA"/>
</dbReference>
<keyword evidence="7 8" id="KW-0501">Molybdenum cofactor biosynthesis</keyword>
<dbReference type="RefSeq" id="WP_003778310.1">
    <property type="nucleotide sequence ID" value="NZ_CP094241.1"/>
</dbReference>
<dbReference type="GO" id="GO:0046872">
    <property type="term" value="F:metal ion binding"/>
    <property type="evidence" value="ECO:0007669"/>
    <property type="project" value="UniProtKB-KW"/>
</dbReference>
<comment type="function">
    <text evidence="8">Transfers a GMP moiety from GTP to Mo-molybdopterin (Mo-MPT) cofactor (Moco or molybdenum cofactor) to form Mo-molybdopterin guanine dinucleotide (Mo-MGD) cofactor.</text>
</comment>
<keyword evidence="3 8" id="KW-0479">Metal-binding</keyword>
<evidence type="ECO:0000259" key="9">
    <source>
        <dbReference type="Pfam" id="PF12804"/>
    </source>
</evidence>
<protein>
    <recommendedName>
        <fullName evidence="8">Molybdenum cofactor guanylyltransferase</fullName>
        <shortName evidence="8">MoCo guanylyltransferase</shortName>
        <ecNumber evidence="8">2.7.7.77</ecNumber>
    </recommendedName>
    <alternativeName>
        <fullName evidence="8">GTP:molybdopterin guanylyltransferase</fullName>
    </alternativeName>
    <alternativeName>
        <fullName evidence="8">Mo-MPT guanylyltransferase</fullName>
    </alternativeName>
    <alternativeName>
        <fullName evidence="8">Molybdopterin guanylyltransferase</fullName>
    </alternativeName>
    <alternativeName>
        <fullName evidence="8">Molybdopterin-guanine dinucleotide synthase</fullName>
        <shortName evidence="8">MGD synthase</shortName>
    </alternativeName>
</protein>
<evidence type="ECO:0000256" key="7">
    <source>
        <dbReference type="ARBA" id="ARBA00023150"/>
    </source>
</evidence>
<dbReference type="SUPFAM" id="SSF53448">
    <property type="entry name" value="Nucleotide-diphospho-sugar transferases"/>
    <property type="match status" value="1"/>
</dbReference>
<keyword evidence="2 8" id="KW-0808">Transferase</keyword>